<keyword evidence="1" id="KW-0059">Arsenical resistance</keyword>
<evidence type="ECO:0000259" key="5">
    <source>
        <dbReference type="PROSITE" id="PS50987"/>
    </source>
</evidence>
<reference evidence="11 12" key="2">
    <citation type="submission" date="2020-04" db="EMBL/GenBank/DDBJ databases">
        <title>Acinetobacter Taxon 24.</title>
        <authorList>
            <person name="Nemec A."/>
            <person name="Radolfova-Krizova L."/>
            <person name="Higgins P.G."/>
            <person name="Spanelova P."/>
        </authorList>
    </citation>
    <scope>NUCLEOTIDE SEQUENCE [LARGE SCALE GENOMIC DNA]</scope>
    <source>
        <strain evidence="8 12">ANC 4279</strain>
        <strain evidence="6 11">ANC 4280</strain>
        <strain evidence="7 13">ANC 5380</strain>
    </source>
</reference>
<dbReference type="Proteomes" id="UP000291380">
    <property type="component" value="Unassembled WGS sequence"/>
</dbReference>
<evidence type="ECO:0000313" key="10">
    <source>
        <dbReference type="Proteomes" id="UP000291380"/>
    </source>
</evidence>
<dbReference type="GO" id="GO:0003700">
    <property type="term" value="F:DNA-binding transcription factor activity"/>
    <property type="evidence" value="ECO:0007669"/>
    <property type="project" value="InterPro"/>
</dbReference>
<dbReference type="NCBIfam" id="NF033788">
    <property type="entry name" value="HTH_metalloreg"/>
    <property type="match status" value="1"/>
</dbReference>
<dbReference type="InterPro" id="IPR051081">
    <property type="entry name" value="HTH_MetalResp_TranReg"/>
</dbReference>
<protein>
    <submittedName>
        <fullName evidence="9">ArsR family transcriptional regulator</fullName>
    </submittedName>
    <submittedName>
        <fullName evidence="6">Winged helix-turn-helix transcriptional regulator</fullName>
    </submittedName>
</protein>
<sequence length="92" mass="10458">MNNLQACHLYKALTDETRIKILQTLHSGECCACELLKNLSITQSTLSHHMKCLTKLGLVKGRKDGRWMRYSLNTPCTEQLYSFTRTLLVGQG</sequence>
<evidence type="ECO:0000313" key="12">
    <source>
        <dbReference type="Proteomes" id="UP000546536"/>
    </source>
</evidence>
<evidence type="ECO:0000256" key="2">
    <source>
        <dbReference type="ARBA" id="ARBA00023015"/>
    </source>
</evidence>
<dbReference type="AlphaFoldDB" id="A0A241VAM5"/>
<evidence type="ECO:0000313" key="11">
    <source>
        <dbReference type="Proteomes" id="UP000532147"/>
    </source>
</evidence>
<dbReference type="Proteomes" id="UP000532147">
    <property type="component" value="Unassembled WGS sequence"/>
</dbReference>
<reference evidence="9 10" key="1">
    <citation type="submission" date="2019-02" db="EMBL/GenBank/DDBJ databases">
        <title>High diversity of culturable Acinetobacter species in natural soil and water ecosystems.</title>
        <authorList>
            <person name="Radolfova-Krizova L."/>
            <person name="Nemec A."/>
        </authorList>
    </citation>
    <scope>NUCLEOTIDE SEQUENCE [LARGE SCALE GENOMIC DNA]</scope>
    <source>
        <strain evidence="9 10">ANC 4281</strain>
    </source>
</reference>
<dbReference type="PANTHER" id="PTHR33154">
    <property type="entry name" value="TRANSCRIPTIONAL REGULATOR, ARSR FAMILY"/>
    <property type="match status" value="1"/>
</dbReference>
<dbReference type="OrthoDB" id="9793058at2"/>
<evidence type="ECO:0000256" key="1">
    <source>
        <dbReference type="ARBA" id="ARBA00022849"/>
    </source>
</evidence>
<dbReference type="STRING" id="1977878.B9T23_14045"/>
<evidence type="ECO:0000313" key="9">
    <source>
        <dbReference type="EMBL" id="TCB53876.1"/>
    </source>
</evidence>
<dbReference type="PRINTS" id="PR00778">
    <property type="entry name" value="HTHARSR"/>
</dbReference>
<comment type="caution">
    <text evidence="9">The sequence shown here is derived from an EMBL/GenBank/DDBJ whole genome shotgun (WGS) entry which is preliminary data.</text>
</comment>
<evidence type="ECO:0000313" key="6">
    <source>
        <dbReference type="EMBL" id="NNH39817.1"/>
    </source>
</evidence>
<keyword evidence="4" id="KW-0804">Transcription</keyword>
<dbReference type="InterPro" id="IPR036390">
    <property type="entry name" value="WH_DNA-bd_sf"/>
</dbReference>
<accession>A0A4R0EDF6</accession>
<dbReference type="Gene3D" id="1.10.10.10">
    <property type="entry name" value="Winged helix-like DNA-binding domain superfamily/Winged helix DNA-binding domain"/>
    <property type="match status" value="1"/>
</dbReference>
<dbReference type="SMART" id="SM00418">
    <property type="entry name" value="HTH_ARSR"/>
    <property type="match status" value="1"/>
</dbReference>
<accession>A0A241VAM5</accession>
<dbReference type="InterPro" id="IPR011991">
    <property type="entry name" value="ArsR-like_HTH"/>
</dbReference>
<dbReference type="Pfam" id="PF01022">
    <property type="entry name" value="HTH_5"/>
    <property type="match status" value="1"/>
</dbReference>
<dbReference type="Proteomes" id="UP000569202">
    <property type="component" value="Unassembled WGS sequence"/>
</dbReference>
<proteinExistence type="predicted"/>
<keyword evidence="12" id="KW-1185">Reference proteome</keyword>
<dbReference type="CDD" id="cd00090">
    <property type="entry name" value="HTH_ARSR"/>
    <property type="match status" value="1"/>
</dbReference>
<dbReference type="GO" id="GO:0003677">
    <property type="term" value="F:DNA binding"/>
    <property type="evidence" value="ECO:0007669"/>
    <property type="project" value="UniProtKB-KW"/>
</dbReference>
<dbReference type="SUPFAM" id="SSF46785">
    <property type="entry name" value="Winged helix' DNA-binding domain"/>
    <property type="match status" value="1"/>
</dbReference>
<gene>
    <name evidence="9" type="ORF">E0H85_16540</name>
    <name evidence="6" type="ORF">HLH11_14495</name>
    <name evidence="8" type="ORF">HLH13_15855</name>
    <name evidence="7" type="ORF">HLH17_14295</name>
</gene>
<dbReference type="PANTHER" id="PTHR33154:SF18">
    <property type="entry name" value="ARSENICAL RESISTANCE OPERON REPRESSOR"/>
    <property type="match status" value="1"/>
</dbReference>
<name>A0A241VAM5_9GAMM</name>
<dbReference type="EMBL" id="SJOA01000039">
    <property type="protein sequence ID" value="TCB53876.1"/>
    <property type="molecule type" value="Genomic_DNA"/>
</dbReference>
<evidence type="ECO:0000313" key="13">
    <source>
        <dbReference type="Proteomes" id="UP000569202"/>
    </source>
</evidence>
<accession>A0A7Y2RHL3</accession>
<dbReference type="InterPro" id="IPR036388">
    <property type="entry name" value="WH-like_DNA-bd_sf"/>
</dbReference>
<dbReference type="PROSITE" id="PS50987">
    <property type="entry name" value="HTH_ARSR_2"/>
    <property type="match status" value="1"/>
</dbReference>
<evidence type="ECO:0000313" key="7">
    <source>
        <dbReference type="EMBL" id="NNH78792.1"/>
    </source>
</evidence>
<accession>A0A7Y2S1Z3</accession>
<dbReference type="GO" id="GO:0046685">
    <property type="term" value="P:response to arsenic-containing substance"/>
    <property type="evidence" value="ECO:0007669"/>
    <property type="project" value="UniProtKB-KW"/>
</dbReference>
<keyword evidence="2" id="KW-0805">Transcription regulation</keyword>
<evidence type="ECO:0000256" key="4">
    <source>
        <dbReference type="ARBA" id="ARBA00023163"/>
    </source>
</evidence>
<dbReference type="EMBL" id="JABERG010000033">
    <property type="protein sequence ID" value="NNH89142.1"/>
    <property type="molecule type" value="Genomic_DNA"/>
</dbReference>
<evidence type="ECO:0000256" key="3">
    <source>
        <dbReference type="ARBA" id="ARBA00023125"/>
    </source>
</evidence>
<evidence type="ECO:0000313" key="8">
    <source>
        <dbReference type="EMBL" id="NNH89142.1"/>
    </source>
</evidence>
<dbReference type="InterPro" id="IPR001845">
    <property type="entry name" value="HTH_ArsR_DNA-bd_dom"/>
</dbReference>
<dbReference type="EMBL" id="JABERL010000052">
    <property type="protein sequence ID" value="NNH78792.1"/>
    <property type="molecule type" value="Genomic_DNA"/>
</dbReference>
<dbReference type="Proteomes" id="UP000546536">
    <property type="component" value="Unassembled WGS sequence"/>
</dbReference>
<organism evidence="9 10">
    <name type="scientific">Acinetobacter terrae</name>
    <dbReference type="NCBI Taxonomy" id="2731247"/>
    <lineage>
        <taxon>Bacteria</taxon>
        <taxon>Pseudomonadati</taxon>
        <taxon>Pseudomonadota</taxon>
        <taxon>Gammaproteobacteria</taxon>
        <taxon>Moraxellales</taxon>
        <taxon>Moraxellaceae</taxon>
        <taxon>Acinetobacter</taxon>
        <taxon>Acinetobacter Taxon 24</taxon>
    </lineage>
</organism>
<feature type="domain" description="HTH arsR-type" evidence="5">
    <location>
        <begin position="1"/>
        <end position="92"/>
    </location>
</feature>
<dbReference type="EMBL" id="JABERH010000034">
    <property type="protein sequence ID" value="NNH39817.1"/>
    <property type="molecule type" value="Genomic_DNA"/>
</dbReference>
<keyword evidence="3" id="KW-0238">DNA-binding</keyword>
<accession>A0A7Y2PLR7</accession>
<dbReference type="RefSeq" id="WP_081406233.1">
    <property type="nucleotide sequence ID" value="NZ_JABERF010000002.1"/>
</dbReference>